<dbReference type="AlphaFoldDB" id="A0A381YPZ7"/>
<evidence type="ECO:0000313" key="2">
    <source>
        <dbReference type="EMBL" id="SVA79050.1"/>
    </source>
</evidence>
<evidence type="ECO:0008006" key="3">
    <source>
        <dbReference type="Google" id="ProtNLM"/>
    </source>
</evidence>
<feature type="transmembrane region" description="Helical" evidence="1">
    <location>
        <begin position="29"/>
        <end position="50"/>
    </location>
</feature>
<sequence>VPASAIEVRSSVPLEHDLHAIGDKITSKVHWMAVLGAFLGGSALFSLVKFTSEAYPLPTGGMPIVSLPPAGVITFEGVAIGAILCTVGTVLYECGLPRLKGLGPLDQHLAEDHVLVSVECEEGAPEAWTANALETERV</sequence>
<accession>A0A381YPZ7</accession>
<evidence type="ECO:0000256" key="1">
    <source>
        <dbReference type="SAM" id="Phobius"/>
    </source>
</evidence>
<proteinExistence type="predicted"/>
<keyword evidence="1" id="KW-1133">Transmembrane helix</keyword>
<organism evidence="2">
    <name type="scientific">marine metagenome</name>
    <dbReference type="NCBI Taxonomy" id="408172"/>
    <lineage>
        <taxon>unclassified sequences</taxon>
        <taxon>metagenomes</taxon>
        <taxon>ecological metagenomes</taxon>
    </lineage>
</organism>
<dbReference type="InterPro" id="IPR021776">
    <property type="entry name" value="ActD"/>
</dbReference>
<feature type="non-terminal residue" evidence="2">
    <location>
        <position position="1"/>
    </location>
</feature>
<dbReference type="Pfam" id="PF11821">
    <property type="entry name" value="ActD"/>
    <property type="match status" value="1"/>
</dbReference>
<dbReference type="EMBL" id="UINC01018757">
    <property type="protein sequence ID" value="SVA79050.1"/>
    <property type="molecule type" value="Genomic_DNA"/>
</dbReference>
<feature type="transmembrane region" description="Helical" evidence="1">
    <location>
        <begin position="70"/>
        <end position="92"/>
    </location>
</feature>
<gene>
    <name evidence="2" type="ORF">METZ01_LOCUS131904</name>
</gene>
<name>A0A381YPZ7_9ZZZZ</name>
<keyword evidence="1" id="KW-0472">Membrane</keyword>
<keyword evidence="1" id="KW-0812">Transmembrane</keyword>
<reference evidence="2" key="1">
    <citation type="submission" date="2018-05" db="EMBL/GenBank/DDBJ databases">
        <authorList>
            <person name="Lanie J.A."/>
            <person name="Ng W.-L."/>
            <person name="Kazmierczak K.M."/>
            <person name="Andrzejewski T.M."/>
            <person name="Davidsen T.M."/>
            <person name="Wayne K.J."/>
            <person name="Tettelin H."/>
            <person name="Glass J.I."/>
            <person name="Rusch D."/>
            <person name="Podicherti R."/>
            <person name="Tsui H.-C.T."/>
            <person name="Winkler M.E."/>
        </authorList>
    </citation>
    <scope>NUCLEOTIDE SEQUENCE</scope>
</reference>
<protein>
    <recommendedName>
        <fullName evidence="3">DUF3341 domain-containing protein</fullName>
    </recommendedName>
</protein>